<proteinExistence type="predicted"/>
<dbReference type="HOGENOM" id="CLU_2689454_0_0_1"/>
<sequence>MLLYQRLPSVSPCGSSCCGHWYQQENAYIRGYSSNLHDAQYEIAKNNGNSISHAIERQEINSLTTKNAAHGPEG</sequence>
<reference evidence="1 2" key="1">
    <citation type="submission" date="2014-04" db="EMBL/GenBank/DDBJ databases">
        <authorList>
            <consortium name="DOE Joint Genome Institute"/>
            <person name="Kuo A."/>
            <person name="Ruytinx J."/>
            <person name="Rineau F."/>
            <person name="Colpaert J."/>
            <person name="Kohler A."/>
            <person name="Nagy L.G."/>
            <person name="Floudas D."/>
            <person name="Copeland A."/>
            <person name="Barry K.W."/>
            <person name="Cichocki N."/>
            <person name="Veneault-Fourrey C."/>
            <person name="LaButti K."/>
            <person name="Lindquist E.A."/>
            <person name="Lipzen A."/>
            <person name="Lundell T."/>
            <person name="Morin E."/>
            <person name="Murat C."/>
            <person name="Sun H."/>
            <person name="Tunlid A."/>
            <person name="Henrissat B."/>
            <person name="Grigoriev I.V."/>
            <person name="Hibbett D.S."/>
            <person name="Martin F."/>
            <person name="Nordberg H.P."/>
            <person name="Cantor M.N."/>
            <person name="Hua S.X."/>
        </authorList>
    </citation>
    <scope>NUCLEOTIDE SEQUENCE [LARGE SCALE GENOMIC DNA]</scope>
    <source>
        <strain evidence="1 2">UH-Slu-Lm8-n1</strain>
    </source>
</reference>
<dbReference type="Proteomes" id="UP000054485">
    <property type="component" value="Unassembled WGS sequence"/>
</dbReference>
<dbReference type="EMBL" id="KN835414">
    <property type="protein sequence ID" value="KIK38044.1"/>
    <property type="molecule type" value="Genomic_DNA"/>
</dbReference>
<evidence type="ECO:0000313" key="1">
    <source>
        <dbReference type="EMBL" id="KIK38044.1"/>
    </source>
</evidence>
<dbReference type="AlphaFoldDB" id="A0A0D0AIW2"/>
<dbReference type="InParanoid" id="A0A0D0AIW2"/>
<accession>A0A0D0AIW2</accession>
<organism evidence="1 2">
    <name type="scientific">Suillus luteus UH-Slu-Lm8-n1</name>
    <dbReference type="NCBI Taxonomy" id="930992"/>
    <lineage>
        <taxon>Eukaryota</taxon>
        <taxon>Fungi</taxon>
        <taxon>Dikarya</taxon>
        <taxon>Basidiomycota</taxon>
        <taxon>Agaricomycotina</taxon>
        <taxon>Agaricomycetes</taxon>
        <taxon>Agaricomycetidae</taxon>
        <taxon>Boletales</taxon>
        <taxon>Suillineae</taxon>
        <taxon>Suillaceae</taxon>
        <taxon>Suillus</taxon>
    </lineage>
</organism>
<reference evidence="2" key="2">
    <citation type="submission" date="2015-01" db="EMBL/GenBank/DDBJ databases">
        <title>Evolutionary Origins and Diversification of the Mycorrhizal Mutualists.</title>
        <authorList>
            <consortium name="DOE Joint Genome Institute"/>
            <consortium name="Mycorrhizal Genomics Consortium"/>
            <person name="Kohler A."/>
            <person name="Kuo A."/>
            <person name="Nagy L.G."/>
            <person name="Floudas D."/>
            <person name="Copeland A."/>
            <person name="Barry K.W."/>
            <person name="Cichocki N."/>
            <person name="Veneault-Fourrey C."/>
            <person name="LaButti K."/>
            <person name="Lindquist E.A."/>
            <person name="Lipzen A."/>
            <person name="Lundell T."/>
            <person name="Morin E."/>
            <person name="Murat C."/>
            <person name="Riley R."/>
            <person name="Ohm R."/>
            <person name="Sun H."/>
            <person name="Tunlid A."/>
            <person name="Henrissat B."/>
            <person name="Grigoriev I.V."/>
            <person name="Hibbett D.S."/>
            <person name="Martin F."/>
        </authorList>
    </citation>
    <scope>NUCLEOTIDE SEQUENCE [LARGE SCALE GENOMIC DNA]</scope>
    <source>
        <strain evidence="2">UH-Slu-Lm8-n1</strain>
    </source>
</reference>
<gene>
    <name evidence="1" type="ORF">CY34DRAFT_809759</name>
</gene>
<name>A0A0D0AIW2_9AGAM</name>
<keyword evidence="2" id="KW-1185">Reference proteome</keyword>
<evidence type="ECO:0000313" key="2">
    <source>
        <dbReference type="Proteomes" id="UP000054485"/>
    </source>
</evidence>
<protein>
    <submittedName>
        <fullName evidence="1">Uncharacterized protein</fullName>
    </submittedName>
</protein>